<evidence type="ECO:0000313" key="2">
    <source>
        <dbReference type="EMBL" id="THH07377.1"/>
    </source>
</evidence>
<evidence type="ECO:0000313" key="3">
    <source>
        <dbReference type="Proteomes" id="UP000308199"/>
    </source>
</evidence>
<dbReference type="Proteomes" id="UP000308199">
    <property type="component" value="Unassembled WGS sequence"/>
</dbReference>
<dbReference type="PANTHER" id="PTHR12840:SF1">
    <property type="entry name" value="NADH DEHYDROGENASE [UBIQUINONE] 1 BETA SUBCOMPLEX SUBUNIT 8, MITOCHONDRIAL"/>
    <property type="match status" value="1"/>
</dbReference>
<dbReference type="AlphaFoldDB" id="A0A4S4L7Q1"/>
<accession>A0A4S4L7Q1</accession>
<dbReference type="OrthoDB" id="2014058at2759"/>
<sequence length="152" mass="17062">MLAMNTITLRRLAASRRAFGSARPALQRLYSTPAKDPQLGDYPQLPDVSRAVLPPTGWWDNQMRRNFGDTLHEKDELYSMWGLDVPKVPPKTALFQFGIAASLFGSIMLFAYLSTPEMPAVKRSYPYDGLVKELGGLEENRAKPESLEADEE</sequence>
<feature type="transmembrane region" description="Helical" evidence="1">
    <location>
        <begin position="93"/>
        <end position="113"/>
    </location>
</feature>
<name>A0A4S4L7Q1_9AGAM</name>
<dbReference type="Pfam" id="PF05821">
    <property type="entry name" value="NDUF_B8"/>
    <property type="match status" value="1"/>
</dbReference>
<dbReference type="InterPro" id="IPR008699">
    <property type="entry name" value="NDUFB8"/>
</dbReference>
<evidence type="ECO:0000256" key="1">
    <source>
        <dbReference type="SAM" id="Phobius"/>
    </source>
</evidence>
<comment type="caution">
    <text evidence="2">The sequence shown here is derived from an EMBL/GenBank/DDBJ whole genome shotgun (WGS) entry which is preliminary data.</text>
</comment>
<organism evidence="2 3">
    <name type="scientific">Phellinidium pouzarii</name>
    <dbReference type="NCBI Taxonomy" id="167371"/>
    <lineage>
        <taxon>Eukaryota</taxon>
        <taxon>Fungi</taxon>
        <taxon>Dikarya</taxon>
        <taxon>Basidiomycota</taxon>
        <taxon>Agaricomycotina</taxon>
        <taxon>Agaricomycetes</taxon>
        <taxon>Hymenochaetales</taxon>
        <taxon>Hymenochaetaceae</taxon>
        <taxon>Phellinidium</taxon>
    </lineage>
</organism>
<keyword evidence="1" id="KW-0472">Membrane</keyword>
<gene>
    <name evidence="2" type="ORF">EW145_g3429</name>
</gene>
<keyword evidence="1" id="KW-1133">Transmembrane helix</keyword>
<keyword evidence="3" id="KW-1185">Reference proteome</keyword>
<dbReference type="EMBL" id="SGPK01000146">
    <property type="protein sequence ID" value="THH07377.1"/>
    <property type="molecule type" value="Genomic_DNA"/>
</dbReference>
<dbReference type="GO" id="GO:0005739">
    <property type="term" value="C:mitochondrion"/>
    <property type="evidence" value="ECO:0007669"/>
    <property type="project" value="InterPro"/>
</dbReference>
<proteinExistence type="predicted"/>
<protein>
    <submittedName>
        <fullName evidence="2">Uncharacterized protein</fullName>
    </submittedName>
</protein>
<keyword evidence="1" id="KW-0812">Transmembrane</keyword>
<dbReference type="PANTHER" id="PTHR12840">
    <property type="entry name" value="NADH-UBIQUINONE OXIDOREDUCTASE ASHI SUBUNIT"/>
    <property type="match status" value="1"/>
</dbReference>
<reference evidence="2 3" key="1">
    <citation type="submission" date="2019-02" db="EMBL/GenBank/DDBJ databases">
        <title>Genome sequencing of the rare red list fungi Phellinidium pouzarii.</title>
        <authorList>
            <person name="Buettner E."/>
            <person name="Kellner H."/>
        </authorList>
    </citation>
    <scope>NUCLEOTIDE SEQUENCE [LARGE SCALE GENOMIC DNA]</scope>
    <source>
        <strain evidence="2 3">DSM 108285</strain>
    </source>
</reference>